<dbReference type="PANTHER" id="PTHR42695">
    <property type="entry name" value="GLUTAMINE AMIDOTRANSFERASE YLR126C-RELATED"/>
    <property type="match status" value="1"/>
</dbReference>
<dbReference type="PANTHER" id="PTHR42695:SF5">
    <property type="entry name" value="GLUTAMINE AMIDOTRANSFERASE YLR126C-RELATED"/>
    <property type="match status" value="1"/>
</dbReference>
<comment type="caution">
    <text evidence="2">The sequence shown here is derived from an EMBL/GenBank/DDBJ whole genome shotgun (WGS) entry which is preliminary data.</text>
</comment>
<feature type="domain" description="Glutamine amidotransferase" evidence="1">
    <location>
        <begin position="25"/>
        <end position="180"/>
    </location>
</feature>
<dbReference type="InterPro" id="IPR044992">
    <property type="entry name" value="ChyE-like"/>
</dbReference>
<evidence type="ECO:0000259" key="1">
    <source>
        <dbReference type="Pfam" id="PF00117"/>
    </source>
</evidence>
<dbReference type="Gene3D" id="3.40.50.880">
    <property type="match status" value="1"/>
</dbReference>
<accession>A0ABT3A7Q7</accession>
<organism evidence="2 3">
    <name type="scientific">Fluctibacter corallii</name>
    <dbReference type="NCBI Taxonomy" id="2984329"/>
    <lineage>
        <taxon>Bacteria</taxon>
        <taxon>Pseudomonadati</taxon>
        <taxon>Pseudomonadota</taxon>
        <taxon>Gammaproteobacteria</taxon>
        <taxon>Alteromonadales</taxon>
        <taxon>Alteromonadaceae</taxon>
        <taxon>Fluctibacter</taxon>
    </lineage>
</organism>
<dbReference type="InterPro" id="IPR017926">
    <property type="entry name" value="GATASE"/>
</dbReference>
<dbReference type="SUPFAM" id="SSF52317">
    <property type="entry name" value="Class I glutamine amidotransferase-like"/>
    <property type="match status" value="1"/>
</dbReference>
<dbReference type="RefSeq" id="WP_263711884.1">
    <property type="nucleotide sequence ID" value="NZ_JAOWKX010000003.1"/>
</dbReference>
<sequence length="231" mass="25902">MKTVHVIRHMAFEGLGNIELALAKFDTNIKYIEAGMQPITEEILESDLLIVLGGPIGVYDVEDFPFLENEISLLKQRIEMKKPVLGVCLGAQLIAHAMGGRVYAGPVKEIGWGELEITAGDSNPLRHLTRVPILHWHGDTFELPEGATHLAGNHNYPNQAFAIDDHVLALQFHPEVTETSIERWFIGHLCEISATEGVSVKLLREDTAKYVRQMQDAADKVWLDWFKTINL</sequence>
<dbReference type="PROSITE" id="PS51273">
    <property type="entry name" value="GATASE_TYPE_1"/>
    <property type="match status" value="1"/>
</dbReference>
<evidence type="ECO:0000313" key="2">
    <source>
        <dbReference type="EMBL" id="MCV2884604.1"/>
    </source>
</evidence>
<name>A0ABT3A7Q7_9ALTE</name>
<evidence type="ECO:0000313" key="3">
    <source>
        <dbReference type="Proteomes" id="UP001652504"/>
    </source>
</evidence>
<protein>
    <submittedName>
        <fullName evidence="2">Glutamine amidotransferase</fullName>
    </submittedName>
</protein>
<proteinExistence type="predicted"/>
<gene>
    <name evidence="2" type="ORF">OE749_07845</name>
</gene>
<dbReference type="Pfam" id="PF00117">
    <property type="entry name" value="GATase"/>
    <property type="match status" value="1"/>
</dbReference>
<keyword evidence="3" id="KW-1185">Reference proteome</keyword>
<dbReference type="NCBIfam" id="NF005458">
    <property type="entry name" value="PRK07053.1"/>
    <property type="match status" value="1"/>
</dbReference>
<keyword evidence="2" id="KW-0315">Glutamine amidotransferase</keyword>
<dbReference type="CDD" id="cd01741">
    <property type="entry name" value="GATase1_1"/>
    <property type="match status" value="1"/>
</dbReference>
<dbReference type="Proteomes" id="UP001652504">
    <property type="component" value="Unassembled WGS sequence"/>
</dbReference>
<dbReference type="EMBL" id="JAOWKX010000003">
    <property type="protein sequence ID" value="MCV2884604.1"/>
    <property type="molecule type" value="Genomic_DNA"/>
</dbReference>
<dbReference type="InterPro" id="IPR029062">
    <property type="entry name" value="Class_I_gatase-like"/>
</dbReference>
<reference evidence="2 3" key="1">
    <citation type="submission" date="2022-10" db="EMBL/GenBank/DDBJ databases">
        <title>Aestuariibacter sp. AA17 isolated from Montipora capitata coral fragment.</title>
        <authorList>
            <person name="Emsley S.A."/>
            <person name="Pfannmuller K.M."/>
            <person name="Loughran R.M."/>
            <person name="Shlafstein M."/>
            <person name="Papke E."/>
            <person name="Saw J.H."/>
            <person name="Ushijima B."/>
            <person name="Videau P."/>
        </authorList>
    </citation>
    <scope>NUCLEOTIDE SEQUENCE [LARGE SCALE GENOMIC DNA]</scope>
    <source>
        <strain evidence="2 3">AA17</strain>
    </source>
</reference>